<gene>
    <name evidence="3" type="ORF">EFL95_18890</name>
</gene>
<organism evidence="3 4">
    <name type="scientific">Nocardioides marmorisolisilvae</name>
    <dbReference type="NCBI Taxonomy" id="1542737"/>
    <lineage>
        <taxon>Bacteria</taxon>
        <taxon>Bacillati</taxon>
        <taxon>Actinomycetota</taxon>
        <taxon>Actinomycetes</taxon>
        <taxon>Propionibacteriales</taxon>
        <taxon>Nocardioidaceae</taxon>
        <taxon>Nocardioides</taxon>
    </lineage>
</organism>
<evidence type="ECO:0008006" key="5">
    <source>
        <dbReference type="Google" id="ProtNLM"/>
    </source>
</evidence>
<keyword evidence="2" id="KW-1133">Transmembrane helix</keyword>
<feature type="compositionally biased region" description="Polar residues" evidence="1">
    <location>
        <begin position="17"/>
        <end position="27"/>
    </location>
</feature>
<keyword evidence="2" id="KW-0472">Membrane</keyword>
<accession>A0A3N0DIF4</accession>
<sequence>MATSADAKADAKSRSTTTQQVGASQPTPAGPDRIVLLSGLVLLLAGATAVTVARRNAEEVELPGQTA</sequence>
<evidence type="ECO:0000256" key="1">
    <source>
        <dbReference type="SAM" id="MobiDB-lite"/>
    </source>
</evidence>
<reference evidence="3 4" key="1">
    <citation type="submission" date="2018-11" db="EMBL/GenBank/DDBJ databases">
        <authorList>
            <person name="Li F."/>
        </authorList>
    </citation>
    <scope>NUCLEOTIDE SEQUENCE [LARGE SCALE GENOMIC DNA]</scope>
    <source>
        <strain evidence="3 4">KIS18-7</strain>
    </source>
</reference>
<dbReference type="AlphaFoldDB" id="A0A3N0DIF4"/>
<name>A0A3N0DIF4_9ACTN</name>
<keyword evidence="2" id="KW-0812">Transmembrane</keyword>
<dbReference type="Proteomes" id="UP000277094">
    <property type="component" value="Unassembled WGS sequence"/>
</dbReference>
<comment type="caution">
    <text evidence="3">The sequence shown here is derived from an EMBL/GenBank/DDBJ whole genome shotgun (WGS) entry which is preliminary data.</text>
</comment>
<dbReference type="EMBL" id="RJSG01000006">
    <property type="protein sequence ID" value="RNL75474.1"/>
    <property type="molecule type" value="Genomic_DNA"/>
</dbReference>
<protein>
    <recommendedName>
        <fullName evidence="5">LPXTG cell wall anchor domain-containing protein</fullName>
    </recommendedName>
</protein>
<evidence type="ECO:0000313" key="4">
    <source>
        <dbReference type="Proteomes" id="UP000277094"/>
    </source>
</evidence>
<proteinExistence type="predicted"/>
<evidence type="ECO:0000313" key="3">
    <source>
        <dbReference type="EMBL" id="RNL75474.1"/>
    </source>
</evidence>
<evidence type="ECO:0000256" key="2">
    <source>
        <dbReference type="SAM" id="Phobius"/>
    </source>
</evidence>
<feature type="transmembrane region" description="Helical" evidence="2">
    <location>
        <begin position="34"/>
        <end position="53"/>
    </location>
</feature>
<feature type="region of interest" description="Disordered" evidence="1">
    <location>
        <begin position="1"/>
        <end position="32"/>
    </location>
</feature>
<keyword evidence="4" id="KW-1185">Reference proteome</keyword>